<dbReference type="CDD" id="cd00854">
    <property type="entry name" value="NagA"/>
    <property type="match status" value="1"/>
</dbReference>
<dbReference type="EC" id="3.5.1.25" evidence="7"/>
<dbReference type="InterPro" id="IPR011059">
    <property type="entry name" value="Metal-dep_hydrolase_composite"/>
</dbReference>
<keyword evidence="8" id="KW-1185">Reference proteome</keyword>
<dbReference type="PANTHER" id="PTHR11113">
    <property type="entry name" value="N-ACETYLGLUCOSAMINE-6-PHOSPHATE DEACETYLASE"/>
    <property type="match status" value="1"/>
</dbReference>
<dbReference type="GO" id="GO:0008448">
    <property type="term" value="F:N-acetylglucosamine-6-phosphate deacetylase activity"/>
    <property type="evidence" value="ECO:0007669"/>
    <property type="project" value="UniProtKB-EC"/>
</dbReference>
<evidence type="ECO:0000256" key="3">
    <source>
        <dbReference type="ARBA" id="ARBA00022801"/>
    </source>
</evidence>
<dbReference type="PANTHER" id="PTHR11113:SF14">
    <property type="entry name" value="N-ACETYLGLUCOSAMINE-6-PHOSPHATE DEACETYLASE"/>
    <property type="match status" value="1"/>
</dbReference>
<dbReference type="NCBIfam" id="TIGR00221">
    <property type="entry name" value="nagA"/>
    <property type="match status" value="1"/>
</dbReference>
<keyword evidence="2" id="KW-0479">Metal-binding</keyword>
<name>A0ABU4GDR7_9BACL</name>
<dbReference type="SUPFAM" id="SSF51556">
    <property type="entry name" value="Metallo-dependent hydrolases"/>
    <property type="match status" value="1"/>
</dbReference>
<protein>
    <submittedName>
        <fullName evidence="7">N-acetylglucosamine-6-phosphate deacetylase</fullName>
        <ecNumber evidence="7">3.5.1.25</ecNumber>
    </submittedName>
</protein>
<dbReference type="InterPro" id="IPR003764">
    <property type="entry name" value="GlcNAc_6-P_deAcase"/>
</dbReference>
<dbReference type="EMBL" id="JAUBDI010000017">
    <property type="protein sequence ID" value="MDW0114473.1"/>
    <property type="molecule type" value="Genomic_DNA"/>
</dbReference>
<keyword evidence="4 5" id="KW-0119">Carbohydrate metabolism</keyword>
<reference evidence="7 8" key="1">
    <citation type="submission" date="2023-06" db="EMBL/GenBank/DDBJ databases">
        <title>Sporosarcina sp. nov., isolated from Korean traditional fermented seafood 'Jeotgal'.</title>
        <authorList>
            <person name="Yang A.I."/>
            <person name="Shin N.-R."/>
        </authorList>
    </citation>
    <scope>NUCLEOTIDE SEQUENCE [LARGE SCALE GENOMIC DNA]</scope>
    <source>
        <strain evidence="7 8">KCTC13119</strain>
    </source>
</reference>
<organism evidence="7 8">
    <name type="scientific">Sporosarcina saromensis</name>
    <dbReference type="NCBI Taxonomy" id="359365"/>
    <lineage>
        <taxon>Bacteria</taxon>
        <taxon>Bacillati</taxon>
        <taxon>Bacillota</taxon>
        <taxon>Bacilli</taxon>
        <taxon>Bacillales</taxon>
        <taxon>Caryophanaceae</taxon>
        <taxon>Sporosarcina</taxon>
    </lineage>
</organism>
<dbReference type="SUPFAM" id="SSF51338">
    <property type="entry name" value="Composite domain of metallo-dependent hydrolases"/>
    <property type="match status" value="1"/>
</dbReference>
<dbReference type="Pfam" id="PF01979">
    <property type="entry name" value="Amidohydro_1"/>
    <property type="match status" value="1"/>
</dbReference>
<evidence type="ECO:0000256" key="2">
    <source>
        <dbReference type="ARBA" id="ARBA00022723"/>
    </source>
</evidence>
<dbReference type="InterPro" id="IPR032466">
    <property type="entry name" value="Metal_Hydrolase"/>
</dbReference>
<proteinExistence type="inferred from homology"/>
<evidence type="ECO:0000313" key="8">
    <source>
        <dbReference type="Proteomes" id="UP001282284"/>
    </source>
</evidence>
<dbReference type="InterPro" id="IPR006680">
    <property type="entry name" value="Amidohydro-rel"/>
</dbReference>
<comment type="caution">
    <text evidence="7">The sequence shown here is derived from an EMBL/GenBank/DDBJ whole genome shotgun (WGS) entry which is preliminary data.</text>
</comment>
<gene>
    <name evidence="7" type="primary">nagA</name>
    <name evidence="7" type="ORF">QT711_14840</name>
</gene>
<feature type="domain" description="Amidohydrolase-related" evidence="6">
    <location>
        <begin position="60"/>
        <end position="389"/>
    </location>
</feature>
<keyword evidence="3 5" id="KW-0378">Hydrolase</keyword>
<dbReference type="RefSeq" id="WP_317945551.1">
    <property type="nucleotide sequence ID" value="NZ_JAUBDI010000017.1"/>
</dbReference>
<comment type="similarity">
    <text evidence="1 5">Belongs to the metallo-dependent hydrolases superfamily. NagA family.</text>
</comment>
<evidence type="ECO:0000313" key="7">
    <source>
        <dbReference type="EMBL" id="MDW0114473.1"/>
    </source>
</evidence>
<accession>A0ABU4GDR7</accession>
<evidence type="ECO:0000256" key="4">
    <source>
        <dbReference type="ARBA" id="ARBA00023277"/>
    </source>
</evidence>
<evidence type="ECO:0000256" key="5">
    <source>
        <dbReference type="PIRNR" id="PIRNR038994"/>
    </source>
</evidence>
<evidence type="ECO:0000259" key="6">
    <source>
        <dbReference type="Pfam" id="PF01979"/>
    </source>
</evidence>
<dbReference type="Gene3D" id="3.20.20.140">
    <property type="entry name" value="Metal-dependent hydrolases"/>
    <property type="match status" value="1"/>
</dbReference>
<evidence type="ECO:0000256" key="1">
    <source>
        <dbReference type="ARBA" id="ARBA00010716"/>
    </source>
</evidence>
<sequence>MTVTDNKILLKGAQLYVNGKFEANGYVKVEGDKIVDLGIWEESFHDNCYQVFELMSNDKIIPGFIDIHIHGAADADTMDATVEALETIANVLPSEGTTSFLATTITSSNDHIEKALVNVKDFIEGIQPEGQAEIVGIHLEGPFINPARAGAQPLEHIRPHDRHQLKEWLSLAGGHIKQVTLAPEQTDGLPVVELLTRHGVITSIGHSDATFEEVRAAVEVGATCVTHLYNQMRGLHHREPGTVGAAFLFNEMRAEIIVDGIHVRPEMVQLAFKQKGKEGLILITDAMRAKYLGDGVYDLGGQQVTVTGETAMLEDGALAGSVLKMVNAVKNMMTYTGCSLADAIMMASENPARQVNVFDRKGSLAIGKDADIVILNESNQVVKTFCRGVLAYTAKGECHENH</sequence>
<dbReference type="Gene3D" id="2.30.40.10">
    <property type="entry name" value="Urease, subunit C, domain 1"/>
    <property type="match status" value="1"/>
</dbReference>
<dbReference type="PIRSF" id="PIRSF038994">
    <property type="entry name" value="NagA"/>
    <property type="match status" value="1"/>
</dbReference>
<dbReference type="Proteomes" id="UP001282284">
    <property type="component" value="Unassembled WGS sequence"/>
</dbReference>